<dbReference type="Proteomes" id="UP000752012">
    <property type="component" value="Unassembled WGS sequence"/>
</dbReference>
<proteinExistence type="inferred from homology"/>
<gene>
    <name evidence="5" type="ORF">HCN83_03315</name>
</gene>
<evidence type="ECO:0000256" key="1">
    <source>
        <dbReference type="ARBA" id="ARBA00009405"/>
    </source>
</evidence>
<evidence type="ECO:0000256" key="3">
    <source>
        <dbReference type="ARBA" id="ARBA00023239"/>
    </source>
</evidence>
<dbReference type="PROSITE" id="PS50991">
    <property type="entry name" value="PYR_CT"/>
    <property type="match status" value="1"/>
</dbReference>
<evidence type="ECO:0000313" key="5">
    <source>
        <dbReference type="EMBL" id="NJP36618.1"/>
    </source>
</evidence>
<dbReference type="GO" id="GO:0046951">
    <property type="term" value="P:ketone body biosynthetic process"/>
    <property type="evidence" value="ECO:0007669"/>
    <property type="project" value="TreeGrafter"/>
</dbReference>
<dbReference type="GO" id="GO:0004419">
    <property type="term" value="F:hydroxymethylglutaryl-CoA lyase activity"/>
    <property type="evidence" value="ECO:0007669"/>
    <property type="project" value="TreeGrafter"/>
</dbReference>
<name>A0A969PRH1_9BACI</name>
<dbReference type="SUPFAM" id="SSF51569">
    <property type="entry name" value="Aldolase"/>
    <property type="match status" value="1"/>
</dbReference>
<comment type="similarity">
    <text evidence="1">Belongs to the HMG-CoA lyase family.</text>
</comment>
<dbReference type="GO" id="GO:0046872">
    <property type="term" value="F:metal ion binding"/>
    <property type="evidence" value="ECO:0007669"/>
    <property type="project" value="UniProtKB-KW"/>
</dbReference>
<evidence type="ECO:0000313" key="6">
    <source>
        <dbReference type="Proteomes" id="UP000752012"/>
    </source>
</evidence>
<organism evidence="5 6">
    <name type="scientific">Alkalicoccus luteus</name>
    <dbReference type="NCBI Taxonomy" id="1237094"/>
    <lineage>
        <taxon>Bacteria</taxon>
        <taxon>Bacillati</taxon>
        <taxon>Bacillota</taxon>
        <taxon>Bacilli</taxon>
        <taxon>Bacillales</taxon>
        <taxon>Bacillaceae</taxon>
        <taxon>Alkalicoccus</taxon>
    </lineage>
</organism>
<feature type="domain" description="Pyruvate carboxyltransferase" evidence="4">
    <location>
        <begin position="7"/>
        <end position="274"/>
    </location>
</feature>
<accession>A0A969PRH1</accession>
<dbReference type="Gene3D" id="3.20.20.70">
    <property type="entry name" value="Aldolase class I"/>
    <property type="match status" value="1"/>
</dbReference>
<dbReference type="AlphaFoldDB" id="A0A969PRH1"/>
<keyword evidence="2" id="KW-0479">Metal-binding</keyword>
<dbReference type="CDD" id="cd07938">
    <property type="entry name" value="DRE_TIM_HMGL"/>
    <property type="match status" value="1"/>
</dbReference>
<evidence type="ECO:0000256" key="2">
    <source>
        <dbReference type="ARBA" id="ARBA00022723"/>
    </source>
</evidence>
<comment type="caution">
    <text evidence="5">The sequence shown here is derived from an EMBL/GenBank/DDBJ whole genome shotgun (WGS) entry which is preliminary data.</text>
</comment>
<dbReference type="NCBIfam" id="NF004283">
    <property type="entry name" value="PRK05692.1"/>
    <property type="match status" value="1"/>
</dbReference>
<dbReference type="InterPro" id="IPR013785">
    <property type="entry name" value="Aldolase_TIM"/>
</dbReference>
<dbReference type="GO" id="GO:0006552">
    <property type="term" value="P:L-leucine catabolic process"/>
    <property type="evidence" value="ECO:0007669"/>
    <property type="project" value="TreeGrafter"/>
</dbReference>
<dbReference type="PANTHER" id="PTHR42738:SF7">
    <property type="entry name" value="HYDROXYMETHYLGLUTARYL-COA LYASE"/>
    <property type="match status" value="1"/>
</dbReference>
<dbReference type="PANTHER" id="PTHR42738">
    <property type="entry name" value="HYDROXYMETHYLGLUTARYL-COA LYASE"/>
    <property type="match status" value="1"/>
</dbReference>
<sequence>MTIPAKAILKEVGPRDGLQNEQALVSTEKKVAWIEKLTDAGLNYIEVSSFVSPKWIPALADADDVFRYLKRKDGVTYAALVPNAKGLERALRADVDEIGVFVSASDTHNRRNVNKSTEETLTVLNDVAREAKSAGKTVRGYVSTVFGCPYEGRVSIGQVEKTAHALLDMGIDELSLGDTIGVANPLQVKQVIRQLKTTIPTGRLALHFHNTRGLACANIMAGLEQNIQVFDGANGGLGGCPYAKGATGNVATEDVQYMMESIGVDTGVSLKGLVKAAEYIEPHVGTKLPSYQLQLQQEEEDGA</sequence>
<protein>
    <submittedName>
        <fullName evidence="5">Hydroxymethylglutaryl-CoA lyase</fullName>
    </submittedName>
</protein>
<dbReference type="InterPro" id="IPR000891">
    <property type="entry name" value="PYR_CT"/>
</dbReference>
<dbReference type="Pfam" id="PF00682">
    <property type="entry name" value="HMGL-like"/>
    <property type="match status" value="1"/>
</dbReference>
<dbReference type="InterPro" id="IPR043594">
    <property type="entry name" value="HMGL"/>
</dbReference>
<evidence type="ECO:0000259" key="4">
    <source>
        <dbReference type="PROSITE" id="PS50991"/>
    </source>
</evidence>
<reference evidence="5 6" key="1">
    <citation type="submission" date="2020-03" db="EMBL/GenBank/DDBJ databases">
        <title>Assessment of the enzymatic potential of alkaline-tolerant lipase obtained from Bacillus luteus H11 (technogenic soil) for the bioremediation of saline soils contaminated with petroleum substances.</title>
        <authorList>
            <person name="Kalwasinska A."/>
        </authorList>
    </citation>
    <scope>NUCLEOTIDE SEQUENCE [LARGE SCALE GENOMIC DNA]</scope>
    <source>
        <strain evidence="5 6">H11</strain>
    </source>
</reference>
<dbReference type="EMBL" id="JAATHJ010000003">
    <property type="protein sequence ID" value="NJP36618.1"/>
    <property type="molecule type" value="Genomic_DNA"/>
</dbReference>
<dbReference type="FunFam" id="3.20.20.70:FF:000071">
    <property type="entry name" value="Hydroxymethylglutaryl-CoA lyase"/>
    <property type="match status" value="1"/>
</dbReference>
<dbReference type="RefSeq" id="WP_168004902.1">
    <property type="nucleotide sequence ID" value="NZ_JAATHJ010000003.1"/>
</dbReference>
<keyword evidence="3 5" id="KW-0456">Lyase</keyword>
<keyword evidence="6" id="KW-1185">Reference proteome</keyword>